<dbReference type="InterPro" id="IPR036950">
    <property type="entry name" value="PBP_transglycosylase"/>
</dbReference>
<evidence type="ECO:0000256" key="20">
    <source>
        <dbReference type="ARBA" id="ARBA00023251"/>
    </source>
</evidence>
<dbReference type="Proteomes" id="UP000095347">
    <property type="component" value="Unassembled WGS sequence"/>
</dbReference>
<keyword evidence="11" id="KW-0328">Glycosyltransferase</keyword>
<comment type="pathway">
    <text evidence="26">Glycan biosynthesis.</text>
</comment>
<evidence type="ECO:0000259" key="30">
    <source>
        <dbReference type="Pfam" id="PF17092"/>
    </source>
</evidence>
<dbReference type="GO" id="GO:0008658">
    <property type="term" value="F:penicillin binding"/>
    <property type="evidence" value="ECO:0007669"/>
    <property type="project" value="InterPro"/>
</dbReference>
<reference evidence="32" key="1">
    <citation type="submission" date="2016-07" db="EMBL/GenBank/DDBJ databases">
        <authorList>
            <person name="Florea S."/>
            <person name="Webb J.S."/>
            <person name="Jaromczyk J."/>
            <person name="Schardl C.L."/>
        </authorList>
    </citation>
    <scope>NUCLEOTIDE SEQUENCE [LARGE SCALE GENOMIC DNA]</scope>
    <source>
        <strain evidence="32">MV-1</strain>
    </source>
</reference>
<keyword evidence="20" id="KW-0046">Antibiotic resistance</keyword>
<proteinExistence type="inferred from homology"/>
<keyword evidence="9" id="KW-0121">Carboxypeptidase</keyword>
<dbReference type="Pfam" id="PF17092">
    <property type="entry name" value="PCB_OB"/>
    <property type="match status" value="1"/>
</dbReference>
<evidence type="ECO:0000256" key="16">
    <source>
        <dbReference type="ARBA" id="ARBA00022968"/>
    </source>
</evidence>
<dbReference type="GO" id="GO:0046677">
    <property type="term" value="P:response to antibiotic"/>
    <property type="evidence" value="ECO:0007669"/>
    <property type="project" value="UniProtKB-KW"/>
</dbReference>
<accession>A0A1E5QCR8</accession>
<keyword evidence="10" id="KW-0645">Protease</keyword>
<dbReference type="GO" id="GO:0030288">
    <property type="term" value="C:outer membrane-bounded periplasmic space"/>
    <property type="evidence" value="ECO:0007669"/>
    <property type="project" value="TreeGrafter"/>
</dbReference>
<keyword evidence="32" id="KW-1185">Reference proteome</keyword>
<keyword evidence="12" id="KW-0808">Transferase</keyword>
<organism evidence="31 32">
    <name type="scientific">Magnetovibrio blakemorei</name>
    <dbReference type="NCBI Taxonomy" id="28181"/>
    <lineage>
        <taxon>Bacteria</taxon>
        <taxon>Pseudomonadati</taxon>
        <taxon>Pseudomonadota</taxon>
        <taxon>Alphaproteobacteria</taxon>
        <taxon>Rhodospirillales</taxon>
        <taxon>Magnetovibrionaceae</taxon>
        <taxon>Magnetovibrio</taxon>
    </lineage>
</organism>
<evidence type="ECO:0000256" key="3">
    <source>
        <dbReference type="ARBA" id="ARBA00007090"/>
    </source>
</evidence>
<evidence type="ECO:0000259" key="28">
    <source>
        <dbReference type="Pfam" id="PF00905"/>
    </source>
</evidence>
<evidence type="ECO:0000256" key="6">
    <source>
        <dbReference type="ARBA" id="ARBA00018638"/>
    </source>
</evidence>
<gene>
    <name evidence="31" type="ORF">BEN30_02915</name>
</gene>
<dbReference type="STRING" id="28181.BEN30_02915"/>
<dbReference type="InterPro" id="IPR001460">
    <property type="entry name" value="PCN-bd_Tpept"/>
</dbReference>
<comment type="catalytic activity">
    <reaction evidence="23">
        <text>Preferential cleavage: (Ac)2-L-Lys-D-Ala-|-D-Ala. Also transpeptidation of peptidyl-alanyl moieties that are N-acyl substituents of D-alanine.</text>
        <dbReference type="EC" id="3.4.16.4"/>
    </reaction>
</comment>
<dbReference type="GO" id="GO:0008955">
    <property type="term" value="F:peptidoglycan glycosyltransferase activity"/>
    <property type="evidence" value="ECO:0007669"/>
    <property type="project" value="UniProtKB-EC"/>
</dbReference>
<keyword evidence="15" id="KW-0133">Cell shape</keyword>
<dbReference type="GO" id="GO:0006508">
    <property type="term" value="P:proteolysis"/>
    <property type="evidence" value="ECO:0007669"/>
    <property type="project" value="UniProtKB-KW"/>
</dbReference>
<dbReference type="InterPro" id="IPR050396">
    <property type="entry name" value="Glycosyltr_51/Transpeptidase"/>
</dbReference>
<dbReference type="Pfam" id="PF00905">
    <property type="entry name" value="Transpeptidase"/>
    <property type="match status" value="1"/>
</dbReference>
<dbReference type="AlphaFoldDB" id="A0A1E5QCR8"/>
<dbReference type="Gene3D" id="1.10.3810.10">
    <property type="entry name" value="Biosynthetic peptidoglycan transglycosylase-like"/>
    <property type="match status" value="1"/>
</dbReference>
<evidence type="ECO:0000256" key="7">
    <source>
        <dbReference type="ARBA" id="ARBA00022475"/>
    </source>
</evidence>
<comment type="caution">
    <text evidence="31">The sequence shown here is derived from an EMBL/GenBank/DDBJ whole genome shotgun (WGS) entry which is preliminary data.</text>
</comment>
<comment type="catalytic activity">
    <reaction evidence="25">
        <text>[GlcNAc-(1-&gt;4)-Mur2Ac(oyl-L-Ala-gamma-D-Glu-L-Lys-D-Ala-D-Ala)](n)-di-trans,octa-cis-undecaprenyl diphosphate + beta-D-GlcNAc-(1-&gt;4)-Mur2Ac(oyl-L-Ala-gamma-D-Glu-L-Lys-D-Ala-D-Ala)-di-trans,octa-cis-undecaprenyl diphosphate = [GlcNAc-(1-&gt;4)-Mur2Ac(oyl-L-Ala-gamma-D-Glu-L-Lys-D-Ala-D-Ala)](n+1)-di-trans,octa-cis-undecaprenyl diphosphate + di-trans,octa-cis-undecaprenyl diphosphate + H(+)</text>
        <dbReference type="Rhea" id="RHEA:23708"/>
        <dbReference type="Rhea" id="RHEA-COMP:9602"/>
        <dbReference type="Rhea" id="RHEA-COMP:9603"/>
        <dbReference type="ChEBI" id="CHEBI:15378"/>
        <dbReference type="ChEBI" id="CHEBI:58405"/>
        <dbReference type="ChEBI" id="CHEBI:60033"/>
        <dbReference type="ChEBI" id="CHEBI:78435"/>
        <dbReference type="EC" id="2.4.99.28"/>
    </reaction>
</comment>
<evidence type="ECO:0000313" key="31">
    <source>
        <dbReference type="EMBL" id="OEJ69523.1"/>
    </source>
</evidence>
<evidence type="ECO:0000256" key="22">
    <source>
        <dbReference type="ARBA" id="ARBA00023316"/>
    </source>
</evidence>
<keyword evidence="19" id="KW-0472">Membrane</keyword>
<evidence type="ECO:0000256" key="14">
    <source>
        <dbReference type="ARBA" id="ARBA00022801"/>
    </source>
</evidence>
<keyword evidence="8" id="KW-0997">Cell inner membrane</keyword>
<keyword evidence="21" id="KW-0511">Multifunctional enzyme</keyword>
<dbReference type="SUPFAM" id="SSF56601">
    <property type="entry name" value="beta-lactamase/transpeptidase-like"/>
    <property type="match status" value="1"/>
</dbReference>
<evidence type="ECO:0000256" key="25">
    <source>
        <dbReference type="ARBA" id="ARBA00049902"/>
    </source>
</evidence>
<evidence type="ECO:0000256" key="11">
    <source>
        <dbReference type="ARBA" id="ARBA00022676"/>
    </source>
</evidence>
<dbReference type="Pfam" id="PF00912">
    <property type="entry name" value="Transgly"/>
    <property type="match status" value="1"/>
</dbReference>
<evidence type="ECO:0000256" key="15">
    <source>
        <dbReference type="ARBA" id="ARBA00022960"/>
    </source>
</evidence>
<evidence type="ECO:0000256" key="23">
    <source>
        <dbReference type="ARBA" id="ARBA00034000"/>
    </source>
</evidence>
<dbReference type="GO" id="GO:0009252">
    <property type="term" value="P:peptidoglycan biosynthetic process"/>
    <property type="evidence" value="ECO:0007669"/>
    <property type="project" value="UniProtKB-UniPathway"/>
</dbReference>
<dbReference type="EC" id="3.4.16.4" evidence="5"/>
<evidence type="ECO:0000256" key="13">
    <source>
        <dbReference type="ARBA" id="ARBA00022692"/>
    </source>
</evidence>
<evidence type="ECO:0000256" key="18">
    <source>
        <dbReference type="ARBA" id="ARBA00022989"/>
    </source>
</evidence>
<keyword evidence="7" id="KW-1003">Cell membrane</keyword>
<evidence type="ECO:0000256" key="10">
    <source>
        <dbReference type="ARBA" id="ARBA00022670"/>
    </source>
</evidence>
<evidence type="ECO:0000313" key="32">
    <source>
        <dbReference type="Proteomes" id="UP000095347"/>
    </source>
</evidence>
<dbReference type="GO" id="GO:0071555">
    <property type="term" value="P:cell wall organization"/>
    <property type="evidence" value="ECO:0007669"/>
    <property type="project" value="UniProtKB-KW"/>
</dbReference>
<evidence type="ECO:0000256" key="8">
    <source>
        <dbReference type="ARBA" id="ARBA00022519"/>
    </source>
</evidence>
<dbReference type="GO" id="GO:0009002">
    <property type="term" value="F:serine-type D-Ala-D-Ala carboxypeptidase activity"/>
    <property type="evidence" value="ECO:0007669"/>
    <property type="project" value="UniProtKB-EC"/>
</dbReference>
<dbReference type="NCBIfam" id="TIGR02074">
    <property type="entry name" value="PBP_1a_fam"/>
    <property type="match status" value="1"/>
</dbReference>
<evidence type="ECO:0000256" key="5">
    <source>
        <dbReference type="ARBA" id="ARBA00012448"/>
    </source>
</evidence>
<feature type="region of interest" description="Disordered" evidence="27">
    <location>
        <begin position="807"/>
        <end position="834"/>
    </location>
</feature>
<keyword evidence="18" id="KW-1133">Transmembrane helix</keyword>
<comment type="subcellular location">
    <subcellularLocation>
        <location evidence="1">Cell inner membrane</location>
        <topology evidence="1">Single-pass type II membrane protein</topology>
    </subcellularLocation>
</comment>
<keyword evidence="17" id="KW-0573">Peptidoglycan synthesis</keyword>
<dbReference type="Gene3D" id="3.40.710.10">
    <property type="entry name" value="DD-peptidase/beta-lactamase superfamily"/>
    <property type="match status" value="2"/>
</dbReference>
<evidence type="ECO:0000256" key="9">
    <source>
        <dbReference type="ARBA" id="ARBA00022645"/>
    </source>
</evidence>
<evidence type="ECO:0000256" key="27">
    <source>
        <dbReference type="SAM" id="MobiDB-lite"/>
    </source>
</evidence>
<dbReference type="GO" id="GO:0005886">
    <property type="term" value="C:plasma membrane"/>
    <property type="evidence" value="ECO:0007669"/>
    <property type="project" value="UniProtKB-SubCell"/>
</dbReference>
<name>A0A1E5QCR8_9PROT</name>
<evidence type="ECO:0000259" key="29">
    <source>
        <dbReference type="Pfam" id="PF00912"/>
    </source>
</evidence>
<dbReference type="EC" id="2.4.99.28" evidence="24"/>
<dbReference type="FunFam" id="1.10.3810.10:FF:000003">
    <property type="entry name" value="Penicillin-binding protein 1a"/>
    <property type="match status" value="1"/>
</dbReference>
<comment type="similarity">
    <text evidence="4">In the N-terminal section; belongs to the glycosyltransferase 51 family.</text>
</comment>
<feature type="domain" description="Glycosyl transferase family 51" evidence="29">
    <location>
        <begin position="55"/>
        <end position="232"/>
    </location>
</feature>
<evidence type="ECO:0000256" key="4">
    <source>
        <dbReference type="ARBA" id="ARBA00007739"/>
    </source>
</evidence>
<dbReference type="GO" id="GO:0008360">
    <property type="term" value="P:regulation of cell shape"/>
    <property type="evidence" value="ECO:0007669"/>
    <property type="project" value="UniProtKB-KW"/>
</dbReference>
<evidence type="ECO:0000256" key="19">
    <source>
        <dbReference type="ARBA" id="ARBA00023136"/>
    </source>
</evidence>
<feature type="domain" description="Penicillin-binding protein OB-like" evidence="30">
    <location>
        <begin position="320"/>
        <end position="462"/>
    </location>
</feature>
<dbReference type="PANTHER" id="PTHR32282:SF27">
    <property type="entry name" value="PENICILLIN-BINDING PROTEIN 1A"/>
    <property type="match status" value="1"/>
</dbReference>
<comment type="pathway">
    <text evidence="2">Cell wall biogenesis; peptidoglycan biosynthesis.</text>
</comment>
<evidence type="ECO:0000256" key="12">
    <source>
        <dbReference type="ARBA" id="ARBA00022679"/>
    </source>
</evidence>
<keyword evidence="16" id="KW-0735">Signal-anchor</keyword>
<dbReference type="Gene3D" id="2.40.50.140">
    <property type="entry name" value="Nucleic acid-binding proteins"/>
    <property type="match status" value="1"/>
</dbReference>
<comment type="similarity">
    <text evidence="3">In the C-terminal section; belongs to the transpeptidase family.</text>
</comment>
<dbReference type="SUPFAM" id="SSF53955">
    <property type="entry name" value="Lysozyme-like"/>
    <property type="match status" value="1"/>
</dbReference>
<dbReference type="InterPro" id="IPR012340">
    <property type="entry name" value="NA-bd_OB-fold"/>
</dbReference>
<dbReference type="PANTHER" id="PTHR32282">
    <property type="entry name" value="BINDING PROTEIN TRANSPEPTIDASE, PUTATIVE-RELATED"/>
    <property type="match status" value="1"/>
</dbReference>
<dbReference type="InterPro" id="IPR012338">
    <property type="entry name" value="Beta-lactam/transpept-like"/>
</dbReference>
<evidence type="ECO:0000256" key="26">
    <source>
        <dbReference type="ARBA" id="ARBA00060592"/>
    </source>
</evidence>
<protein>
    <recommendedName>
        <fullName evidence="6">Penicillin-binding protein 1A</fullName>
        <ecNumber evidence="24">2.4.99.28</ecNumber>
        <ecNumber evidence="5">3.4.16.4</ecNumber>
    </recommendedName>
</protein>
<sequence>MKILLVLFGLVLFGGFAAAGAGVYVFWHFGKGLPDYAQLAHYEPPVMTRVHAGDGRLLAEYATEKRVFVPIRAMPLRIIHAVLAAEDKHFYTHPGIDLIGLTRAVLTNIKNYGSGRRPVGASTITQQVAKNFLLTNEVSYKRKIKEAILAFRIERAFTKDRILELYLNEVYLGSGSYGIAAAALNYFNKSLNELTIAESAYLAALLKAPSNYHPVRKKVAALERRDWVIGRMAEDGYITTTEARMAQADDLVVENRADAEFVTANYFAEEVRRDLYDRYGEQMLYAGGLSVHATLDPQLQGIAERTLREGLIDYDRRHGWRGPIAHFDTTEPLSYAQQLDALTPPKGLGTWRLAVVTALDEQSATILVQSLPEDQSRPEGASAPAAPLQATIPMREMKWARKWLKGEYLDAVVHKPADVLAIGDVVGVELVLSYVQAKSKGKDEQTIEYPAETYGLRQIPEIQGSIVALDPHSGRVLAMSGGYDYNASEFNRATQAKRQPGSAFKPFVYLAALDSGFTPSTLILDAPFVIDQGPGLPKWRPANYTNKFYGPSTMRLGIEKSRNLMTVRLAQSVGMEKISEYAARFGIIKDLPEQLSMALGAGETTLLDLTAAYAMLVNGGKQIRPTFIDRIQDRNGHTVYRHDKRPCVQCEAVAWTGQEVPNVPDQREQLTDPTSAYQIVSMLEGVVQRGTGTRVKAVGKPLGGKTGTTNDSRDAWFIGFSPDLTVGVFTGFDEPRSLGPREQGASVASPIFRDFMKEALEGHPPVPFRIPPGIHLVRVNAVTGLPAHSGDRDVILEAFKPGTVPTSNSLVLEGDGDSEEGDGAMPAAGTGGLY</sequence>
<evidence type="ECO:0000256" key="17">
    <source>
        <dbReference type="ARBA" id="ARBA00022984"/>
    </source>
</evidence>
<evidence type="ECO:0000256" key="2">
    <source>
        <dbReference type="ARBA" id="ARBA00004752"/>
    </source>
</evidence>
<evidence type="ECO:0000256" key="1">
    <source>
        <dbReference type="ARBA" id="ARBA00004249"/>
    </source>
</evidence>
<dbReference type="UniPathway" id="UPA00219"/>
<keyword evidence="22" id="KW-0961">Cell wall biogenesis/degradation</keyword>
<dbReference type="InterPro" id="IPR001264">
    <property type="entry name" value="Glyco_trans_51"/>
</dbReference>
<dbReference type="EMBL" id="MCGG01000006">
    <property type="protein sequence ID" value="OEJ69523.1"/>
    <property type="molecule type" value="Genomic_DNA"/>
</dbReference>
<evidence type="ECO:0000256" key="21">
    <source>
        <dbReference type="ARBA" id="ARBA00023268"/>
    </source>
</evidence>
<keyword evidence="13" id="KW-0812">Transmembrane</keyword>
<evidence type="ECO:0000256" key="24">
    <source>
        <dbReference type="ARBA" id="ARBA00044770"/>
    </source>
</evidence>
<keyword evidence="14" id="KW-0378">Hydrolase</keyword>
<dbReference type="InterPro" id="IPR023346">
    <property type="entry name" value="Lysozyme-like_dom_sf"/>
</dbReference>
<feature type="domain" description="Penicillin-binding protein transpeptidase" evidence="28">
    <location>
        <begin position="464"/>
        <end position="757"/>
    </location>
</feature>
<dbReference type="InterPro" id="IPR031376">
    <property type="entry name" value="PCB_OB"/>
</dbReference>